<evidence type="ECO:0000256" key="8">
    <source>
        <dbReference type="PIRNR" id="PIRNR009414"/>
    </source>
</evidence>
<comment type="similarity">
    <text evidence="3 8">Belongs to the LuxC family.</text>
</comment>
<evidence type="ECO:0000256" key="4">
    <source>
        <dbReference type="ARBA" id="ARBA00022857"/>
    </source>
</evidence>
<reference evidence="9 10" key="1">
    <citation type="submission" date="2016-12" db="EMBL/GenBank/DDBJ databases">
        <title>Diversity of luminous bacteria.</title>
        <authorList>
            <person name="Yoshizawa S."/>
            <person name="Kogure K."/>
        </authorList>
    </citation>
    <scope>NUCLEOTIDE SEQUENCE [LARGE SCALE GENOMIC DNA]</scope>
    <source>
        <strain evidence="9 10">LC1-200</strain>
    </source>
</reference>
<dbReference type="EMBL" id="MSCJ01000003">
    <property type="protein sequence ID" value="PQJ61747.1"/>
    <property type="molecule type" value="Genomic_DNA"/>
</dbReference>
<gene>
    <name evidence="9" type="ORF">BTO08_15780</name>
</gene>
<evidence type="ECO:0000256" key="5">
    <source>
        <dbReference type="ARBA" id="ARBA00023002"/>
    </source>
</evidence>
<dbReference type="InterPro" id="IPR016162">
    <property type="entry name" value="Ald_DH_N"/>
</dbReference>
<dbReference type="PIRSF" id="PIRSF009414">
    <property type="entry name" value="LuxC"/>
    <property type="match status" value="1"/>
</dbReference>
<dbReference type="InterPro" id="IPR016161">
    <property type="entry name" value="Ald_DH/histidinol_DH"/>
</dbReference>
<dbReference type="SUPFAM" id="SSF53720">
    <property type="entry name" value="ALDH-like"/>
    <property type="match status" value="1"/>
</dbReference>
<evidence type="ECO:0000256" key="1">
    <source>
        <dbReference type="ARBA" id="ARBA00003277"/>
    </source>
</evidence>
<comment type="caution">
    <text evidence="9">The sequence shown here is derived from an EMBL/GenBank/DDBJ whole genome shotgun (WGS) entry which is preliminary data.</text>
</comment>
<dbReference type="GO" id="GO:0008218">
    <property type="term" value="P:bioluminescence"/>
    <property type="evidence" value="ECO:0007669"/>
    <property type="project" value="UniProtKB-KW"/>
</dbReference>
<evidence type="ECO:0000313" key="10">
    <source>
        <dbReference type="Proteomes" id="UP000238730"/>
    </source>
</evidence>
<accession>A0A2S7VHW2</accession>
<evidence type="ECO:0000256" key="7">
    <source>
        <dbReference type="ARBA" id="ARBA00049412"/>
    </source>
</evidence>
<evidence type="ECO:0000256" key="3">
    <source>
        <dbReference type="ARBA" id="ARBA00010915"/>
    </source>
</evidence>
<dbReference type="RefSeq" id="WP_105061617.1">
    <property type="nucleotide sequence ID" value="NZ_MSCJ01000003.1"/>
</dbReference>
<keyword evidence="6 8" id="KW-0455">Luminescence</keyword>
<keyword evidence="5 8" id="KW-0560">Oxidoreductase</keyword>
<comment type="pathway">
    <text evidence="2 8">Lipid metabolism; fatty acid reduction for biolumincescence.</text>
</comment>
<protein>
    <recommendedName>
        <fullName evidence="8">Acyl-CoA reductase</fullName>
        <ecNumber evidence="8">1.2.1.50</ecNumber>
    </recommendedName>
</protein>
<dbReference type="AlphaFoldDB" id="A0A2S7VHW2"/>
<dbReference type="CDD" id="cd07080">
    <property type="entry name" value="ALDH_Acyl-CoA-Red_LuxC"/>
    <property type="match status" value="1"/>
</dbReference>
<name>A0A2S7VHW2_PHOAN</name>
<dbReference type="Proteomes" id="UP000238730">
    <property type="component" value="Unassembled WGS sequence"/>
</dbReference>
<dbReference type="OrthoDB" id="580775at2"/>
<dbReference type="InterPro" id="IPR016163">
    <property type="entry name" value="Ald_DH_C"/>
</dbReference>
<dbReference type="Pfam" id="PF05893">
    <property type="entry name" value="LuxC"/>
    <property type="match status" value="1"/>
</dbReference>
<comment type="function">
    <text evidence="1 8">LuxC is the fatty acid reductase enzyme responsible for synthesis of the aldehyde substrate for the luminescent reaction catalyzed by luciferase.</text>
</comment>
<dbReference type="UniPathway" id="UPA00569"/>
<comment type="catalytic activity">
    <reaction evidence="7 8">
        <text>a long-chain fatty aldehyde + NADP(+) + CoA = a long-chain fatty acyl-CoA + NADPH + H(+)</text>
        <dbReference type="Rhea" id="RHEA:15437"/>
        <dbReference type="ChEBI" id="CHEBI:15378"/>
        <dbReference type="ChEBI" id="CHEBI:17176"/>
        <dbReference type="ChEBI" id="CHEBI:57287"/>
        <dbReference type="ChEBI" id="CHEBI:57783"/>
        <dbReference type="ChEBI" id="CHEBI:58349"/>
        <dbReference type="ChEBI" id="CHEBI:83139"/>
        <dbReference type="EC" id="1.2.1.50"/>
    </reaction>
</comment>
<evidence type="ECO:0000256" key="6">
    <source>
        <dbReference type="ARBA" id="ARBA00023223"/>
    </source>
</evidence>
<keyword evidence="4 8" id="KW-0521">NADP</keyword>
<dbReference type="Gene3D" id="3.40.309.10">
    <property type="entry name" value="Aldehyde Dehydrogenase, Chain A, domain 2"/>
    <property type="match status" value="1"/>
</dbReference>
<dbReference type="EC" id="1.2.1.50" evidence="8"/>
<dbReference type="InterPro" id="IPR008670">
    <property type="entry name" value="CoA_reduct_LuxC"/>
</dbReference>
<evidence type="ECO:0000313" key="9">
    <source>
        <dbReference type="EMBL" id="PQJ61747.1"/>
    </source>
</evidence>
<dbReference type="GO" id="GO:0003995">
    <property type="term" value="F:acyl-CoA dehydrogenase activity"/>
    <property type="evidence" value="ECO:0007669"/>
    <property type="project" value="InterPro"/>
</dbReference>
<dbReference type="GO" id="GO:0050062">
    <property type="term" value="F:long-chain-fatty-acyl-CoA reductase activity"/>
    <property type="evidence" value="ECO:0007669"/>
    <property type="project" value="UniProtKB-EC"/>
</dbReference>
<dbReference type="Gene3D" id="3.40.605.10">
    <property type="entry name" value="Aldehyde Dehydrogenase, Chain A, domain 1"/>
    <property type="match status" value="1"/>
</dbReference>
<proteinExistence type="inferred from homology"/>
<organism evidence="9 10">
    <name type="scientific">Photobacterium angustum</name>
    <dbReference type="NCBI Taxonomy" id="661"/>
    <lineage>
        <taxon>Bacteria</taxon>
        <taxon>Pseudomonadati</taxon>
        <taxon>Pseudomonadota</taxon>
        <taxon>Gammaproteobacteria</taxon>
        <taxon>Vibrionales</taxon>
        <taxon>Vibrionaceae</taxon>
        <taxon>Photobacterium</taxon>
    </lineage>
</organism>
<evidence type="ECO:0000256" key="2">
    <source>
        <dbReference type="ARBA" id="ARBA00004908"/>
    </source>
</evidence>
<sequence>MIKKIPLIIGGEVRDTSEHEVRELTLNNNTVNVPIITDIDAEAITSLEIENSLNINQIVNFLYTVGQKWKSENYNRRLTYIRDLVKFMGYSPEMAKLEANWISMILCSKSALYDIVENDLSSRHIVDEWLPQGDCYVKALPKGKSIHLLAGNVPLSGVTSILRAILTKNECIIKTSSADPFTATALASSFIDADADHPITRSMSIMYWSHSEDITIPKKIMSCADVVVAWGGNDAIKWATKHTPAHVDILKFGPKKSISIVDNPTDIKAAAIGVAHDICVYDQQACFSTQDIYYMGNNIDTFFAELTQQLNIYKDILPKGDQSFDEKGAFSLTERECLFAKYKVQKGEEQAWLLTQSPAGSFGNQPLSRSAYIHHVKDISEITPYLQNNVTQTVSITPWEASFKYRDTLAAHGAERIIESGMNNIFRVGGAHDGMRPLQRLVKYISHERPSTYTTKDVAVKIEQTRYLEEDKFLVFVP</sequence>